<dbReference type="Pfam" id="PF00440">
    <property type="entry name" value="TetR_N"/>
    <property type="match status" value="1"/>
</dbReference>
<dbReference type="Gene3D" id="1.10.357.10">
    <property type="entry name" value="Tetracycline Repressor, domain 2"/>
    <property type="match status" value="1"/>
</dbReference>
<dbReference type="PATRIC" id="fig|1001583.3.peg.224"/>
<evidence type="ECO:0000256" key="2">
    <source>
        <dbReference type="PROSITE-ProRule" id="PRU00335"/>
    </source>
</evidence>
<sequence length="201" mass="22975">MCGHDGRPYRLEKDMSKQLKIQDAVAEIILTEGAASVSTTKVARRVGIAQSNVYLYFKDKQALLDSVYERETQKILATTEIASLQDQKIPLEERVRLYIQQVYDFSLANPDSLTLIQQIKFLRGQSPDLLPNELTPNNTVSQLLQAAIDEGVLKDLPVSLHMSLVFAIINRHTTNLQLGRYPVDKYSFKEIYQFIWDAMKR</sequence>
<protein>
    <submittedName>
        <fullName evidence="4">Transcriptional regulator</fullName>
    </submittedName>
</protein>
<gene>
    <name evidence="4" type="ORF">LVISKB_0228</name>
</gene>
<dbReference type="SUPFAM" id="SSF46689">
    <property type="entry name" value="Homeodomain-like"/>
    <property type="match status" value="1"/>
</dbReference>
<name>M5AAP8_LEVBR</name>
<dbReference type="HOGENOM" id="CLU_069356_12_9_9"/>
<dbReference type="EMBL" id="AP012167">
    <property type="protein sequence ID" value="BAN05863.1"/>
    <property type="molecule type" value="Genomic_DNA"/>
</dbReference>
<keyword evidence="1 2" id="KW-0238">DNA-binding</keyword>
<feature type="DNA-binding region" description="H-T-H motif" evidence="2">
    <location>
        <begin position="38"/>
        <end position="57"/>
    </location>
</feature>
<dbReference type="InterPro" id="IPR001647">
    <property type="entry name" value="HTH_TetR"/>
</dbReference>
<evidence type="ECO:0000259" key="3">
    <source>
        <dbReference type="PROSITE" id="PS50977"/>
    </source>
</evidence>
<dbReference type="SUPFAM" id="SSF48498">
    <property type="entry name" value="Tetracyclin repressor-like, C-terminal domain"/>
    <property type="match status" value="1"/>
</dbReference>
<evidence type="ECO:0000313" key="4">
    <source>
        <dbReference type="EMBL" id="BAN05863.1"/>
    </source>
</evidence>
<dbReference type="PANTHER" id="PTHR30055:SF207">
    <property type="entry name" value="HTH-TYPE TRANSCRIPTIONAL REPRESSOR FATR"/>
    <property type="match status" value="1"/>
</dbReference>
<dbReference type="Proteomes" id="UP000012042">
    <property type="component" value="Chromosome"/>
</dbReference>
<dbReference type="InterPro" id="IPR050109">
    <property type="entry name" value="HTH-type_TetR-like_transc_reg"/>
</dbReference>
<dbReference type="AlphaFoldDB" id="M5AAP8"/>
<dbReference type="PROSITE" id="PS50977">
    <property type="entry name" value="HTH_TETR_2"/>
    <property type="match status" value="1"/>
</dbReference>
<dbReference type="GO" id="GO:0000976">
    <property type="term" value="F:transcription cis-regulatory region binding"/>
    <property type="evidence" value="ECO:0007669"/>
    <property type="project" value="TreeGrafter"/>
</dbReference>
<dbReference type="PANTHER" id="PTHR30055">
    <property type="entry name" value="HTH-TYPE TRANSCRIPTIONAL REGULATOR RUTR"/>
    <property type="match status" value="1"/>
</dbReference>
<dbReference type="KEGG" id="lbk:LVISKB_0228"/>
<proteinExistence type="predicted"/>
<dbReference type="InterPro" id="IPR009057">
    <property type="entry name" value="Homeodomain-like_sf"/>
</dbReference>
<organism evidence="4 5">
    <name type="scientific">Levilactobacillus brevis KB290</name>
    <dbReference type="NCBI Taxonomy" id="1001583"/>
    <lineage>
        <taxon>Bacteria</taxon>
        <taxon>Bacillati</taxon>
        <taxon>Bacillota</taxon>
        <taxon>Bacilli</taxon>
        <taxon>Lactobacillales</taxon>
        <taxon>Lactobacillaceae</taxon>
        <taxon>Levilactobacillus</taxon>
    </lineage>
</organism>
<evidence type="ECO:0000313" key="5">
    <source>
        <dbReference type="Proteomes" id="UP000012042"/>
    </source>
</evidence>
<dbReference type="InterPro" id="IPR036271">
    <property type="entry name" value="Tet_transcr_reg_TetR-rel_C_sf"/>
</dbReference>
<accession>M5AAP8</accession>
<dbReference type="GO" id="GO:0003700">
    <property type="term" value="F:DNA-binding transcription factor activity"/>
    <property type="evidence" value="ECO:0007669"/>
    <property type="project" value="TreeGrafter"/>
</dbReference>
<dbReference type="PRINTS" id="PR00455">
    <property type="entry name" value="HTHTETR"/>
</dbReference>
<reference evidence="4 5" key="1">
    <citation type="journal article" date="2013" name="PLoS ONE">
        <title>Genomic Analysis by Deep Sequencing of the Probiotic Lactobacillus brevis KB290 Harboring Nine Plasmids Reveals Genomic Stability.</title>
        <authorList>
            <person name="Fukao M."/>
            <person name="Oshima K."/>
            <person name="Morita H."/>
            <person name="Toh H."/>
            <person name="Suda W."/>
            <person name="Kim S.W."/>
            <person name="Suzuki S."/>
            <person name="Yakabe T."/>
            <person name="Hattori M."/>
            <person name="Yajima N."/>
        </authorList>
    </citation>
    <scope>NUCLEOTIDE SEQUENCE [LARGE SCALE GENOMIC DNA]</scope>
    <source>
        <strain evidence="4 5">KB290</strain>
    </source>
</reference>
<evidence type="ECO:0000256" key="1">
    <source>
        <dbReference type="ARBA" id="ARBA00023125"/>
    </source>
</evidence>
<feature type="domain" description="HTH tetR-type" evidence="3">
    <location>
        <begin position="15"/>
        <end position="75"/>
    </location>
</feature>